<evidence type="ECO:0000256" key="7">
    <source>
        <dbReference type="PIRSR" id="PIRSR000149-4"/>
    </source>
</evidence>
<keyword evidence="6" id="KW-0547">Nucleotide-binding</keyword>
<dbReference type="PRINTS" id="PR00078">
    <property type="entry name" value="G3PDHDRGNASE"/>
</dbReference>
<protein>
    <recommendedName>
        <fullName evidence="9">Glyceraldehyde-3-phosphate dehydrogenase</fullName>
        <ecNumber evidence="9">1.2.1.-</ecNumber>
    </recommendedName>
</protein>
<feature type="binding site" evidence="6">
    <location>
        <position position="120"/>
    </location>
    <ligand>
        <name>NAD(+)</name>
        <dbReference type="ChEBI" id="CHEBI:57540"/>
    </ligand>
</feature>
<dbReference type="InterPro" id="IPR020831">
    <property type="entry name" value="GlycerAld/Erythrose_P_DH"/>
</dbReference>
<dbReference type="InterPro" id="IPR036291">
    <property type="entry name" value="NAD(P)-bd_dom_sf"/>
</dbReference>
<dbReference type="AlphaFoldDB" id="A0A9D7SY80"/>
<dbReference type="FunFam" id="3.30.360.10:FF:000002">
    <property type="entry name" value="Glyceraldehyde-3-phosphate dehydrogenase"/>
    <property type="match status" value="1"/>
</dbReference>
<comment type="caution">
    <text evidence="11">The sequence shown here is derived from an EMBL/GenBank/DDBJ whole genome shotgun (WGS) entry which is preliminary data.</text>
</comment>
<evidence type="ECO:0000313" key="11">
    <source>
        <dbReference type="EMBL" id="MBK9984158.1"/>
    </source>
</evidence>
<gene>
    <name evidence="11" type="primary">gap</name>
    <name evidence="11" type="ORF">IPP15_17615</name>
</gene>
<dbReference type="EMBL" id="JADKGY010000029">
    <property type="protein sequence ID" value="MBK9984158.1"/>
    <property type="molecule type" value="Genomic_DNA"/>
</dbReference>
<dbReference type="Pfam" id="PF00044">
    <property type="entry name" value="Gp_dh_N"/>
    <property type="match status" value="1"/>
</dbReference>
<evidence type="ECO:0000256" key="1">
    <source>
        <dbReference type="ARBA" id="ARBA00007406"/>
    </source>
</evidence>
<proteinExistence type="inferred from homology"/>
<dbReference type="SUPFAM" id="SSF55347">
    <property type="entry name" value="Glyceraldehyde-3-phosphate dehydrogenase-like, C-terminal domain"/>
    <property type="match status" value="1"/>
</dbReference>
<dbReference type="Gene3D" id="3.40.50.720">
    <property type="entry name" value="NAD(P)-binding Rossmann-like Domain"/>
    <property type="match status" value="1"/>
</dbReference>
<dbReference type="Pfam" id="PF02800">
    <property type="entry name" value="Gp_dh_C"/>
    <property type="match status" value="1"/>
</dbReference>
<evidence type="ECO:0000256" key="2">
    <source>
        <dbReference type="ARBA" id="ARBA00011881"/>
    </source>
</evidence>
<accession>A0A9D7SY80</accession>
<keyword evidence="6" id="KW-0520">NAD</keyword>
<dbReference type="GO" id="GO:0050661">
    <property type="term" value="F:NADP binding"/>
    <property type="evidence" value="ECO:0007669"/>
    <property type="project" value="InterPro"/>
</dbReference>
<dbReference type="PANTHER" id="PTHR43148">
    <property type="entry name" value="GLYCERALDEHYDE-3-PHOSPHATE DEHYDROGENASE 2"/>
    <property type="match status" value="1"/>
</dbReference>
<keyword evidence="3 9" id="KW-0560">Oxidoreductase</keyword>
<dbReference type="InterPro" id="IPR020828">
    <property type="entry name" value="GlycerAld_3-P_DH_NAD(P)-bd"/>
</dbReference>
<name>A0A9D7SY80_9BACT</name>
<feature type="binding site" evidence="5">
    <location>
        <position position="182"/>
    </location>
    <ligand>
        <name>D-glyceraldehyde 3-phosphate</name>
        <dbReference type="ChEBI" id="CHEBI:59776"/>
    </ligand>
</feature>
<dbReference type="PROSITE" id="PS00071">
    <property type="entry name" value="GAPDH"/>
    <property type="match status" value="1"/>
</dbReference>
<feature type="binding site" evidence="5">
    <location>
        <position position="233"/>
    </location>
    <ligand>
        <name>D-glyceraldehyde 3-phosphate</name>
        <dbReference type="ChEBI" id="CHEBI:59776"/>
    </ligand>
</feature>
<dbReference type="GO" id="GO:0016620">
    <property type="term" value="F:oxidoreductase activity, acting on the aldehyde or oxo group of donors, NAD or NADP as acceptor"/>
    <property type="evidence" value="ECO:0007669"/>
    <property type="project" value="InterPro"/>
</dbReference>
<dbReference type="GO" id="GO:0006006">
    <property type="term" value="P:glucose metabolic process"/>
    <property type="evidence" value="ECO:0007669"/>
    <property type="project" value="InterPro"/>
</dbReference>
<evidence type="ECO:0000313" key="12">
    <source>
        <dbReference type="Proteomes" id="UP000808337"/>
    </source>
</evidence>
<evidence type="ECO:0000256" key="4">
    <source>
        <dbReference type="PIRSR" id="PIRSR000149-1"/>
    </source>
</evidence>
<feature type="binding site" evidence="6">
    <location>
        <begin position="12"/>
        <end position="13"/>
    </location>
    <ligand>
        <name>NAD(+)</name>
        <dbReference type="ChEBI" id="CHEBI:57540"/>
    </ligand>
</feature>
<dbReference type="InterPro" id="IPR020830">
    <property type="entry name" value="GlycerAld_3-P_DH_AS"/>
</dbReference>
<evidence type="ECO:0000256" key="8">
    <source>
        <dbReference type="RuleBase" id="RU000397"/>
    </source>
</evidence>
<dbReference type="NCBIfam" id="TIGR01534">
    <property type="entry name" value="GAPDH-I"/>
    <property type="match status" value="1"/>
</dbReference>
<dbReference type="GO" id="GO:0051287">
    <property type="term" value="F:NAD binding"/>
    <property type="evidence" value="ECO:0007669"/>
    <property type="project" value="InterPro"/>
</dbReference>
<dbReference type="SMART" id="SM00846">
    <property type="entry name" value="Gp_dh_N"/>
    <property type="match status" value="1"/>
</dbReference>
<dbReference type="CDD" id="cd05214">
    <property type="entry name" value="GAPDH_I_N"/>
    <property type="match status" value="1"/>
</dbReference>
<evidence type="ECO:0000256" key="3">
    <source>
        <dbReference type="ARBA" id="ARBA00023002"/>
    </source>
</evidence>
<dbReference type="Gene3D" id="3.30.360.10">
    <property type="entry name" value="Dihydrodipicolinate Reductase, domain 2"/>
    <property type="match status" value="1"/>
</dbReference>
<evidence type="ECO:0000256" key="5">
    <source>
        <dbReference type="PIRSR" id="PIRSR000149-2"/>
    </source>
</evidence>
<feature type="binding site" evidence="5">
    <location>
        <begin position="151"/>
        <end position="153"/>
    </location>
    <ligand>
        <name>D-glyceraldehyde 3-phosphate</name>
        <dbReference type="ChEBI" id="CHEBI:59776"/>
    </ligand>
</feature>
<feature type="domain" description="Glyceraldehyde 3-phosphate dehydrogenase NAD(P) binding" evidence="10">
    <location>
        <begin position="3"/>
        <end position="152"/>
    </location>
</feature>
<dbReference type="InterPro" id="IPR006424">
    <property type="entry name" value="Glyceraldehyde-3-P_DH_1"/>
</dbReference>
<dbReference type="PIRSF" id="PIRSF000149">
    <property type="entry name" value="GAP_DH"/>
    <property type="match status" value="1"/>
</dbReference>
<feature type="binding site" evidence="6">
    <location>
        <position position="314"/>
    </location>
    <ligand>
        <name>NAD(+)</name>
        <dbReference type="ChEBI" id="CHEBI:57540"/>
    </ligand>
</feature>
<dbReference type="CDD" id="cd18126">
    <property type="entry name" value="GAPDH_I_C"/>
    <property type="match status" value="1"/>
</dbReference>
<feature type="binding site" evidence="5">
    <location>
        <begin position="210"/>
        <end position="211"/>
    </location>
    <ligand>
        <name>D-glyceraldehyde 3-phosphate</name>
        <dbReference type="ChEBI" id="CHEBI:59776"/>
    </ligand>
</feature>
<comment type="subunit">
    <text evidence="2">Homotetramer.</text>
</comment>
<feature type="site" description="Activates thiol group during catalysis" evidence="7">
    <location>
        <position position="179"/>
    </location>
</feature>
<reference evidence="11 12" key="1">
    <citation type="submission" date="2020-10" db="EMBL/GenBank/DDBJ databases">
        <title>Connecting structure to function with the recovery of over 1000 high-quality activated sludge metagenome-assembled genomes encoding full-length rRNA genes using long-read sequencing.</title>
        <authorList>
            <person name="Singleton C.M."/>
            <person name="Petriglieri F."/>
            <person name="Kristensen J.M."/>
            <person name="Kirkegaard R.H."/>
            <person name="Michaelsen T.Y."/>
            <person name="Andersen M.H."/>
            <person name="Karst S.M."/>
            <person name="Dueholm M.S."/>
            <person name="Nielsen P.H."/>
            <person name="Albertsen M."/>
        </authorList>
    </citation>
    <scope>NUCLEOTIDE SEQUENCE [LARGE SCALE GENOMIC DNA]</scope>
    <source>
        <strain evidence="11">Ribe_18-Q3-R11-54_MAXAC.273</strain>
    </source>
</reference>
<dbReference type="SUPFAM" id="SSF51735">
    <property type="entry name" value="NAD(P)-binding Rossmann-fold domains"/>
    <property type="match status" value="1"/>
</dbReference>
<feature type="binding site" evidence="6">
    <location>
        <position position="34"/>
    </location>
    <ligand>
        <name>NAD(+)</name>
        <dbReference type="ChEBI" id="CHEBI:57540"/>
    </ligand>
</feature>
<sequence>MAKRIAINGFGRIGRLTFRKLYDMPGVKIVGINDLTDPTTLAHLLKYDSAQGAFNKDVRVDGNYLLVDDERILISAIKSPAELWKGLDVDTVLECTGLFTDREKASQHIRPDGAKRVIISAPAKGSDVPTIVMGINEHLIDPKETVFSNASCTTNCLAPLVKILIDNWGIKMGSMITIHAYTSDQNLQDAPHRDLRRARAAAYNIIPTSTGAASALKLVIPEIGSKLGAMSYRVPVISGSIVDLSVVLEKPATESEINAAFLDASRNRMKGYLQYCTDPIVSGDVIRNSHSCVFDSLMTEVTGDLVKVVGWYDNEAGYSSRLSELAFMLS</sequence>
<evidence type="ECO:0000259" key="10">
    <source>
        <dbReference type="SMART" id="SM00846"/>
    </source>
</evidence>
<comment type="similarity">
    <text evidence="1 8">Belongs to the glyceraldehyde-3-phosphate dehydrogenase family.</text>
</comment>
<dbReference type="FunFam" id="3.40.50.720:FF:000001">
    <property type="entry name" value="Glyceraldehyde-3-phosphate dehydrogenase"/>
    <property type="match status" value="1"/>
</dbReference>
<organism evidence="11 12">
    <name type="scientific">Candidatus Opimibacter skivensis</name>
    <dbReference type="NCBI Taxonomy" id="2982028"/>
    <lineage>
        <taxon>Bacteria</taxon>
        <taxon>Pseudomonadati</taxon>
        <taxon>Bacteroidota</taxon>
        <taxon>Saprospiria</taxon>
        <taxon>Saprospirales</taxon>
        <taxon>Saprospiraceae</taxon>
        <taxon>Candidatus Opimibacter</taxon>
    </lineage>
</organism>
<dbReference type="Proteomes" id="UP000808337">
    <property type="component" value="Unassembled WGS sequence"/>
</dbReference>
<evidence type="ECO:0000256" key="9">
    <source>
        <dbReference type="RuleBase" id="RU361160"/>
    </source>
</evidence>
<feature type="active site" description="Nucleophile" evidence="4">
    <location>
        <position position="152"/>
    </location>
</feature>
<dbReference type="EC" id="1.2.1.-" evidence="9"/>
<dbReference type="InterPro" id="IPR020829">
    <property type="entry name" value="GlycerAld_3-P_DH_cat"/>
</dbReference>
<evidence type="ECO:0000256" key="6">
    <source>
        <dbReference type="PIRSR" id="PIRSR000149-3"/>
    </source>
</evidence>